<comment type="similarity">
    <text evidence="1">Belongs to the sigma-70 factor family. ECF subfamily.</text>
</comment>
<keyword evidence="8" id="KW-1185">Reference proteome</keyword>
<evidence type="ECO:0000256" key="1">
    <source>
        <dbReference type="ARBA" id="ARBA00010641"/>
    </source>
</evidence>
<gene>
    <name evidence="7" type="ORF">K8089_01390</name>
</gene>
<dbReference type="Proteomes" id="UP001139461">
    <property type="component" value="Unassembled WGS sequence"/>
</dbReference>
<dbReference type="PANTHER" id="PTHR43133:SF8">
    <property type="entry name" value="RNA POLYMERASE SIGMA FACTOR HI_1459-RELATED"/>
    <property type="match status" value="1"/>
</dbReference>
<reference evidence="7" key="1">
    <citation type="submission" date="2021-09" db="EMBL/GenBank/DDBJ databases">
        <title>Genome of Aequorivita sp. strain F47161.</title>
        <authorList>
            <person name="Wang Y."/>
        </authorList>
    </citation>
    <scope>NUCLEOTIDE SEQUENCE</scope>
    <source>
        <strain evidence="7">F47161</strain>
    </source>
</reference>
<protein>
    <submittedName>
        <fullName evidence="7">Sigma-70 family RNA polymerase sigma factor</fullName>
    </submittedName>
</protein>
<dbReference type="InterPro" id="IPR014284">
    <property type="entry name" value="RNA_pol_sigma-70_dom"/>
</dbReference>
<keyword evidence="3" id="KW-0731">Sigma factor</keyword>
<accession>A0A9X1QUJ9</accession>
<proteinExistence type="inferred from homology"/>
<dbReference type="SUPFAM" id="SSF88946">
    <property type="entry name" value="Sigma2 domain of RNA polymerase sigma factors"/>
    <property type="match status" value="1"/>
</dbReference>
<evidence type="ECO:0000256" key="2">
    <source>
        <dbReference type="ARBA" id="ARBA00023015"/>
    </source>
</evidence>
<dbReference type="InterPro" id="IPR013325">
    <property type="entry name" value="RNA_pol_sigma_r2"/>
</dbReference>
<evidence type="ECO:0000313" key="8">
    <source>
        <dbReference type="Proteomes" id="UP001139461"/>
    </source>
</evidence>
<evidence type="ECO:0000256" key="5">
    <source>
        <dbReference type="ARBA" id="ARBA00023163"/>
    </source>
</evidence>
<dbReference type="AlphaFoldDB" id="A0A9X1QUJ9"/>
<dbReference type="Gene3D" id="1.10.10.10">
    <property type="entry name" value="Winged helix-like DNA-binding domain superfamily/Winged helix DNA-binding domain"/>
    <property type="match status" value="1"/>
</dbReference>
<dbReference type="InterPro" id="IPR007627">
    <property type="entry name" value="RNA_pol_sigma70_r2"/>
</dbReference>
<dbReference type="SUPFAM" id="SSF88659">
    <property type="entry name" value="Sigma3 and sigma4 domains of RNA polymerase sigma factors"/>
    <property type="match status" value="1"/>
</dbReference>
<dbReference type="NCBIfam" id="TIGR02937">
    <property type="entry name" value="sigma70-ECF"/>
    <property type="match status" value="1"/>
</dbReference>
<organism evidence="7 8">
    <name type="scientific">Aequorivita vitellina</name>
    <dbReference type="NCBI Taxonomy" id="2874475"/>
    <lineage>
        <taxon>Bacteria</taxon>
        <taxon>Pseudomonadati</taxon>
        <taxon>Bacteroidota</taxon>
        <taxon>Flavobacteriia</taxon>
        <taxon>Flavobacteriales</taxon>
        <taxon>Flavobacteriaceae</taxon>
        <taxon>Aequorivita</taxon>
    </lineage>
</organism>
<name>A0A9X1QUJ9_9FLAO</name>
<keyword evidence="5" id="KW-0804">Transcription</keyword>
<dbReference type="InterPro" id="IPR013324">
    <property type="entry name" value="RNA_pol_sigma_r3/r4-like"/>
</dbReference>
<feature type="domain" description="RNA polymerase sigma-70 region 2" evidence="6">
    <location>
        <begin position="22"/>
        <end position="89"/>
    </location>
</feature>
<dbReference type="GO" id="GO:0006352">
    <property type="term" value="P:DNA-templated transcription initiation"/>
    <property type="evidence" value="ECO:0007669"/>
    <property type="project" value="InterPro"/>
</dbReference>
<dbReference type="InterPro" id="IPR039425">
    <property type="entry name" value="RNA_pol_sigma-70-like"/>
</dbReference>
<evidence type="ECO:0000313" key="7">
    <source>
        <dbReference type="EMBL" id="MCG2417657.1"/>
    </source>
</evidence>
<sequence length="190" mass="21934">MALVSLLKGTTNERNRALKFVYGSNRARLVAMVVANNGSEDEAEDIFQETIIAFYENVIRGVFKGDSAIGTYLYSIARFKWLNQIKKDKVRKSHNIADNQKARIQENALTKYIRNERQEKIQEVLALLGESCKNLLIATIYHNQTMREIVANFNYSNEQVARNKKYKCLNTLRKLLETRPALLKILNPHE</sequence>
<evidence type="ECO:0000259" key="6">
    <source>
        <dbReference type="Pfam" id="PF04542"/>
    </source>
</evidence>
<evidence type="ECO:0000256" key="3">
    <source>
        <dbReference type="ARBA" id="ARBA00023082"/>
    </source>
</evidence>
<dbReference type="PANTHER" id="PTHR43133">
    <property type="entry name" value="RNA POLYMERASE ECF-TYPE SIGMA FACTO"/>
    <property type="match status" value="1"/>
</dbReference>
<keyword evidence="4" id="KW-0238">DNA-binding</keyword>
<keyword evidence="2" id="KW-0805">Transcription regulation</keyword>
<dbReference type="GO" id="GO:0016987">
    <property type="term" value="F:sigma factor activity"/>
    <property type="evidence" value="ECO:0007669"/>
    <property type="project" value="UniProtKB-KW"/>
</dbReference>
<dbReference type="Gene3D" id="1.10.1740.10">
    <property type="match status" value="1"/>
</dbReference>
<comment type="caution">
    <text evidence="7">The sequence shown here is derived from an EMBL/GenBank/DDBJ whole genome shotgun (WGS) entry which is preliminary data.</text>
</comment>
<evidence type="ECO:0000256" key="4">
    <source>
        <dbReference type="ARBA" id="ARBA00023125"/>
    </source>
</evidence>
<dbReference type="GO" id="GO:0003677">
    <property type="term" value="F:DNA binding"/>
    <property type="evidence" value="ECO:0007669"/>
    <property type="project" value="UniProtKB-KW"/>
</dbReference>
<dbReference type="Pfam" id="PF04542">
    <property type="entry name" value="Sigma70_r2"/>
    <property type="match status" value="1"/>
</dbReference>
<dbReference type="InterPro" id="IPR036388">
    <property type="entry name" value="WH-like_DNA-bd_sf"/>
</dbReference>
<dbReference type="EMBL" id="JAIRBA010000002">
    <property type="protein sequence ID" value="MCG2417657.1"/>
    <property type="molecule type" value="Genomic_DNA"/>
</dbReference>